<organism evidence="4 5">
    <name type="scientific">Synaphobranchus kaupii</name>
    <name type="common">Kaup's arrowtooth eel</name>
    <dbReference type="NCBI Taxonomy" id="118154"/>
    <lineage>
        <taxon>Eukaryota</taxon>
        <taxon>Metazoa</taxon>
        <taxon>Chordata</taxon>
        <taxon>Craniata</taxon>
        <taxon>Vertebrata</taxon>
        <taxon>Euteleostomi</taxon>
        <taxon>Actinopterygii</taxon>
        <taxon>Neopterygii</taxon>
        <taxon>Teleostei</taxon>
        <taxon>Anguilliformes</taxon>
        <taxon>Synaphobranchidae</taxon>
        <taxon>Synaphobranchus</taxon>
    </lineage>
</organism>
<reference evidence="4" key="1">
    <citation type="journal article" date="2023" name="Science">
        <title>Genome structures resolve the early diversification of teleost fishes.</title>
        <authorList>
            <person name="Parey E."/>
            <person name="Louis A."/>
            <person name="Montfort J."/>
            <person name="Bouchez O."/>
            <person name="Roques C."/>
            <person name="Iampietro C."/>
            <person name="Lluch J."/>
            <person name="Castinel A."/>
            <person name="Donnadieu C."/>
            <person name="Desvignes T."/>
            <person name="Floi Bucao C."/>
            <person name="Jouanno E."/>
            <person name="Wen M."/>
            <person name="Mejri S."/>
            <person name="Dirks R."/>
            <person name="Jansen H."/>
            <person name="Henkel C."/>
            <person name="Chen W.J."/>
            <person name="Zahm M."/>
            <person name="Cabau C."/>
            <person name="Klopp C."/>
            <person name="Thompson A.W."/>
            <person name="Robinson-Rechavi M."/>
            <person name="Braasch I."/>
            <person name="Lecointre G."/>
            <person name="Bobe J."/>
            <person name="Postlethwait J.H."/>
            <person name="Berthelot C."/>
            <person name="Roest Crollius H."/>
            <person name="Guiguen Y."/>
        </authorList>
    </citation>
    <scope>NUCLEOTIDE SEQUENCE</scope>
    <source>
        <strain evidence="4">WJC10195</strain>
    </source>
</reference>
<keyword evidence="3" id="KW-0732">Signal</keyword>
<feature type="chain" id="PRO_5040224955" evidence="3">
    <location>
        <begin position="23"/>
        <end position="273"/>
    </location>
</feature>
<keyword evidence="2" id="KW-0812">Transmembrane</keyword>
<feature type="compositionally biased region" description="Low complexity" evidence="1">
    <location>
        <begin position="126"/>
        <end position="141"/>
    </location>
</feature>
<comment type="caution">
    <text evidence="4">The sequence shown here is derived from an EMBL/GenBank/DDBJ whole genome shotgun (WGS) entry which is preliminary data.</text>
</comment>
<evidence type="ECO:0000313" key="5">
    <source>
        <dbReference type="Proteomes" id="UP001152622"/>
    </source>
</evidence>
<evidence type="ECO:0000256" key="3">
    <source>
        <dbReference type="SAM" id="SignalP"/>
    </source>
</evidence>
<protein>
    <submittedName>
        <fullName evidence="4">Uncharacterized protein</fullName>
    </submittedName>
</protein>
<dbReference type="Proteomes" id="UP001152622">
    <property type="component" value="Chromosome 16"/>
</dbReference>
<sequence length="273" mass="29330">MKPAAVVCVLLITLQLKQTGSAMNSSLDGESGELCTTLEKLVQVKDKAMTREMKVLLEALFEAFSQCITDLTKAPTSTTASPTPTPTPPEETPLTTATDVDMAKTATSTTAATSTLPPSDKHLAKTPTSPTVTSTPAAAGSKFPPPDAKRRKQDLQRLPESVSTPESASPNDSRGKEEVQGSPKSDKKFLWIILGILGALMLATILVLKSKVLICTRIHTYADVADYMEEKMYRKNDDIVLLGVTPGTEGEDDCYFSPKGSPGYEEISPRSTY</sequence>
<feature type="region of interest" description="Disordered" evidence="1">
    <location>
        <begin position="74"/>
        <end position="182"/>
    </location>
</feature>
<feature type="signal peptide" evidence="3">
    <location>
        <begin position="1"/>
        <end position="22"/>
    </location>
</feature>
<feature type="compositionally biased region" description="Polar residues" evidence="1">
    <location>
        <begin position="161"/>
        <end position="172"/>
    </location>
</feature>
<gene>
    <name evidence="4" type="ORF">SKAU_G00344000</name>
</gene>
<name>A0A9Q1IHA8_SYNKA</name>
<evidence type="ECO:0000313" key="4">
    <source>
        <dbReference type="EMBL" id="KAJ8339767.1"/>
    </source>
</evidence>
<dbReference type="OrthoDB" id="8963637at2759"/>
<dbReference type="AlphaFoldDB" id="A0A9Q1IHA8"/>
<proteinExistence type="predicted"/>
<evidence type="ECO:0000256" key="2">
    <source>
        <dbReference type="SAM" id="Phobius"/>
    </source>
</evidence>
<dbReference type="EMBL" id="JAINUF010000016">
    <property type="protein sequence ID" value="KAJ8339767.1"/>
    <property type="molecule type" value="Genomic_DNA"/>
</dbReference>
<feature type="compositionally biased region" description="Basic and acidic residues" evidence="1">
    <location>
        <begin position="173"/>
        <end position="182"/>
    </location>
</feature>
<keyword evidence="2" id="KW-1133">Transmembrane helix</keyword>
<feature type="compositionally biased region" description="Low complexity" evidence="1">
    <location>
        <begin position="105"/>
        <end position="115"/>
    </location>
</feature>
<accession>A0A9Q1IHA8</accession>
<evidence type="ECO:0000256" key="1">
    <source>
        <dbReference type="SAM" id="MobiDB-lite"/>
    </source>
</evidence>
<feature type="transmembrane region" description="Helical" evidence="2">
    <location>
        <begin position="189"/>
        <end position="208"/>
    </location>
</feature>
<keyword evidence="2" id="KW-0472">Membrane</keyword>
<keyword evidence="5" id="KW-1185">Reference proteome</keyword>